<dbReference type="InterPro" id="IPR036770">
    <property type="entry name" value="Ankyrin_rpt-contain_sf"/>
</dbReference>
<evidence type="ECO:0000313" key="4">
    <source>
        <dbReference type="Proteomes" id="UP000322667"/>
    </source>
</evidence>
<sequence length="177" mass="19036">MRNLSSLKTLSLSGNQLGGKLFIFKKQNPPKAVQKVSPSESHKDLWLAVRDGSLPDVESALTLLKKTAGTVNCRNRFGLTSLHIATWRNHLPIIQRLLAAGADPDAKDGESGWSSLHRALHFGHLAVASVLLQSGASITLEDSNCRTPIDLLSGPVLKVFESGLDSVVKLQLSVPAK</sequence>
<evidence type="ECO:0000256" key="2">
    <source>
        <dbReference type="PROSITE-ProRule" id="PRU00023"/>
    </source>
</evidence>
<keyword evidence="4" id="KW-1185">Reference proteome</keyword>
<dbReference type="Proteomes" id="UP000322667">
    <property type="component" value="Chromosome D12"/>
</dbReference>
<dbReference type="Gene3D" id="1.25.40.20">
    <property type="entry name" value="Ankyrin repeat-containing domain"/>
    <property type="match status" value="1"/>
</dbReference>
<name>A0A5D2I8B4_GOSTO</name>
<dbReference type="EMBL" id="CM017634">
    <property type="protein sequence ID" value="TYH38119.1"/>
    <property type="molecule type" value="Genomic_DNA"/>
</dbReference>
<keyword evidence="1" id="KW-0677">Repeat</keyword>
<evidence type="ECO:0000256" key="1">
    <source>
        <dbReference type="ARBA" id="ARBA00022737"/>
    </source>
</evidence>
<dbReference type="Pfam" id="PF12796">
    <property type="entry name" value="Ank_2"/>
    <property type="match status" value="1"/>
</dbReference>
<feature type="repeat" description="ANK" evidence="2">
    <location>
        <begin position="77"/>
        <end position="109"/>
    </location>
</feature>
<dbReference type="SMART" id="SM00248">
    <property type="entry name" value="ANK"/>
    <property type="match status" value="2"/>
</dbReference>
<feature type="repeat" description="ANK" evidence="2">
    <location>
        <begin position="111"/>
        <end position="143"/>
    </location>
</feature>
<protein>
    <submittedName>
        <fullName evidence="3">Uncharacterized protein</fullName>
    </submittedName>
</protein>
<organism evidence="3 4">
    <name type="scientific">Gossypium tomentosum</name>
    <name type="common">Hawaiian cotton</name>
    <name type="synonym">Gossypium sandvicense</name>
    <dbReference type="NCBI Taxonomy" id="34277"/>
    <lineage>
        <taxon>Eukaryota</taxon>
        <taxon>Viridiplantae</taxon>
        <taxon>Streptophyta</taxon>
        <taxon>Embryophyta</taxon>
        <taxon>Tracheophyta</taxon>
        <taxon>Spermatophyta</taxon>
        <taxon>Magnoliopsida</taxon>
        <taxon>eudicotyledons</taxon>
        <taxon>Gunneridae</taxon>
        <taxon>Pentapetalae</taxon>
        <taxon>rosids</taxon>
        <taxon>malvids</taxon>
        <taxon>Malvales</taxon>
        <taxon>Malvaceae</taxon>
        <taxon>Malvoideae</taxon>
        <taxon>Gossypium</taxon>
    </lineage>
</organism>
<dbReference type="PROSITE" id="PS50088">
    <property type="entry name" value="ANK_REPEAT"/>
    <property type="match status" value="2"/>
</dbReference>
<dbReference type="PANTHER" id="PTHR22872:SF2">
    <property type="entry name" value="INHIBITOR OF BRUTON TYROSINE KINASE"/>
    <property type="match status" value="1"/>
</dbReference>
<reference evidence="3 4" key="1">
    <citation type="submission" date="2019-07" db="EMBL/GenBank/DDBJ databases">
        <title>WGS assembly of Gossypium tomentosum.</title>
        <authorList>
            <person name="Chen Z.J."/>
            <person name="Sreedasyam A."/>
            <person name="Ando A."/>
            <person name="Song Q."/>
            <person name="De L."/>
            <person name="Hulse-Kemp A."/>
            <person name="Ding M."/>
            <person name="Ye W."/>
            <person name="Kirkbride R."/>
            <person name="Jenkins J."/>
            <person name="Plott C."/>
            <person name="Lovell J."/>
            <person name="Lin Y.-M."/>
            <person name="Vaughn R."/>
            <person name="Liu B."/>
            <person name="Li W."/>
            <person name="Simpson S."/>
            <person name="Scheffler B."/>
            <person name="Saski C."/>
            <person name="Grover C."/>
            <person name="Hu G."/>
            <person name="Conover J."/>
            <person name="Carlson J."/>
            <person name="Shu S."/>
            <person name="Boston L."/>
            <person name="Williams M."/>
            <person name="Peterson D."/>
            <person name="Mcgee K."/>
            <person name="Jones D."/>
            <person name="Wendel J."/>
            <person name="Stelly D."/>
            <person name="Grimwood J."/>
            <person name="Schmutz J."/>
        </authorList>
    </citation>
    <scope>NUCLEOTIDE SEQUENCE [LARGE SCALE GENOMIC DNA]</scope>
    <source>
        <strain evidence="3">7179.01</strain>
    </source>
</reference>
<dbReference type="SUPFAM" id="SSF48403">
    <property type="entry name" value="Ankyrin repeat"/>
    <property type="match status" value="1"/>
</dbReference>
<proteinExistence type="predicted"/>
<evidence type="ECO:0000313" key="3">
    <source>
        <dbReference type="EMBL" id="TYH38119.1"/>
    </source>
</evidence>
<dbReference type="PROSITE" id="PS50297">
    <property type="entry name" value="ANK_REP_REGION"/>
    <property type="match status" value="2"/>
</dbReference>
<accession>A0A5D2I8B4</accession>
<keyword evidence="2" id="KW-0040">ANK repeat</keyword>
<gene>
    <name evidence="3" type="ORF">ES332_D12G088400v1</name>
</gene>
<dbReference type="InterPro" id="IPR002110">
    <property type="entry name" value="Ankyrin_rpt"/>
</dbReference>
<dbReference type="PANTHER" id="PTHR22872">
    <property type="entry name" value="BTK-BINDING PROTEIN-RELATED"/>
    <property type="match status" value="1"/>
</dbReference>
<dbReference type="AlphaFoldDB" id="A0A5D2I8B4"/>
<dbReference type="InterPro" id="IPR051625">
    <property type="entry name" value="Signaling_Regulatory_Domain"/>
</dbReference>